<dbReference type="PANTHER" id="PTHR31082">
    <property type="entry name" value="PHEROMONE-REGULATED MEMBRANE PROTEIN 10"/>
    <property type="match status" value="1"/>
</dbReference>
<keyword evidence="2" id="KW-0812">Transmembrane</keyword>
<organism evidence="4 6">
    <name type="scientific">Lacisediminihabitans changchengi</name>
    <dbReference type="NCBI Taxonomy" id="2787634"/>
    <lineage>
        <taxon>Bacteria</taxon>
        <taxon>Bacillati</taxon>
        <taxon>Actinomycetota</taxon>
        <taxon>Actinomycetes</taxon>
        <taxon>Micrococcales</taxon>
        <taxon>Microbacteriaceae</taxon>
        <taxon>Lacisediminihabitans</taxon>
    </lineage>
</organism>
<keyword evidence="2" id="KW-1133">Transmembrane helix</keyword>
<evidence type="ECO:0000256" key="1">
    <source>
        <dbReference type="ARBA" id="ARBA00034125"/>
    </source>
</evidence>
<evidence type="ECO:0000313" key="5">
    <source>
        <dbReference type="EMBL" id="MBK4347960.1"/>
    </source>
</evidence>
<feature type="transmembrane region" description="Helical" evidence="2">
    <location>
        <begin position="172"/>
        <end position="190"/>
    </location>
</feature>
<feature type="transmembrane region" description="Helical" evidence="2">
    <location>
        <begin position="202"/>
        <end position="221"/>
    </location>
</feature>
<keyword evidence="6" id="KW-1185">Reference proteome</keyword>
<dbReference type="InterPro" id="IPR051361">
    <property type="entry name" value="ThrE/Ser_Exporter"/>
</dbReference>
<comment type="caution">
    <text evidence="4">The sequence shown here is derived from an EMBL/GenBank/DDBJ whole genome shotgun (WGS) entry which is preliminary data.</text>
</comment>
<evidence type="ECO:0000313" key="4">
    <source>
        <dbReference type="EMBL" id="MBK4346917.1"/>
    </source>
</evidence>
<reference evidence="4" key="1">
    <citation type="submission" date="2021-01" db="EMBL/GenBank/DDBJ databases">
        <title>Lacisediminihabitans sp. nov. strain G11-30, isolated from Antarctic Soil.</title>
        <authorList>
            <person name="Li J."/>
        </authorList>
    </citation>
    <scope>NUCLEOTIDE SEQUENCE</scope>
    <source>
        <strain evidence="4">G11-30</strain>
    </source>
</reference>
<dbReference type="InterPro" id="IPR010619">
    <property type="entry name" value="ThrE-like_N"/>
</dbReference>
<feature type="transmembrane region" description="Helical" evidence="2">
    <location>
        <begin position="293"/>
        <end position="312"/>
    </location>
</feature>
<dbReference type="GO" id="GO:0022857">
    <property type="term" value="F:transmembrane transporter activity"/>
    <property type="evidence" value="ECO:0007669"/>
    <property type="project" value="InterPro"/>
</dbReference>
<feature type="transmembrane region" description="Helical" evidence="2">
    <location>
        <begin position="401"/>
        <end position="425"/>
    </location>
</feature>
<protein>
    <submittedName>
        <fullName evidence="4">Threonine/serine exporter family protein</fullName>
    </submittedName>
</protein>
<evidence type="ECO:0000313" key="6">
    <source>
        <dbReference type="Proteomes" id="UP000636458"/>
    </source>
</evidence>
<feature type="transmembrane region" description="Helical" evidence="2">
    <location>
        <begin position="227"/>
        <end position="248"/>
    </location>
</feature>
<comment type="similarity">
    <text evidence="1">Belongs to the ThrE exporter (TC 2.A.79) family.</text>
</comment>
<keyword evidence="2" id="KW-0472">Membrane</keyword>
<dbReference type="AlphaFoldDB" id="A0A934SL52"/>
<dbReference type="EMBL" id="JAEPES010000001">
    <property type="protein sequence ID" value="MBK4346917.1"/>
    <property type="molecule type" value="Genomic_DNA"/>
</dbReference>
<feature type="transmembrane region" description="Helical" evidence="2">
    <location>
        <begin position="260"/>
        <end position="281"/>
    </location>
</feature>
<evidence type="ECO:0000256" key="2">
    <source>
        <dbReference type="SAM" id="Phobius"/>
    </source>
</evidence>
<feature type="transmembrane region" description="Helical" evidence="2">
    <location>
        <begin position="373"/>
        <end position="395"/>
    </location>
</feature>
<dbReference type="Pfam" id="PF06738">
    <property type="entry name" value="ThrE"/>
    <property type="match status" value="1"/>
</dbReference>
<feature type="domain" description="Threonine/serine exporter-like N-terminal" evidence="3">
    <location>
        <begin position="47"/>
        <end position="279"/>
    </location>
</feature>
<gene>
    <name evidence="4" type="ORF">IV501_04665</name>
    <name evidence="5" type="ORF">IV501_09960</name>
</gene>
<feature type="transmembrane region" description="Helical" evidence="2">
    <location>
        <begin position="146"/>
        <end position="166"/>
    </location>
</feature>
<sequence>MADHSDEKAPGWLERQVWRVLKKPGEPGEATAEQAAAHDILNMLEVLGLVMLEVGQATNEVEESLRAIAKAYQLTDARTIVLPTVIVLQSEQAGGEVRIQSARVAGGRLDQAGAIELLTARALRAEVSTQDAVAEARRIRSAKPRFGAWMTLVGHIVLTVGFGMVINPTAQAIPIYVGLGAGVGGLVLLSRKLPGLTATVPVVAAFGVTLITTLVLVHVVGGEPLKIIAPPLVSFLPGTTLTIAAIELTNNQVVAGASRIVYGVAQLLLLVFGVFAASTVAGTIRAGTVQPTLGPWAGILGVALVAIGFMLFMSAPKGALPWIFLSLAVCYGAQALGVLALGPALSGFVGAVVVAPFARIASSFRTSPPAAVMSLASFWLLVPGALGFIGLSGVLQGGAGGVTALTTAGISVLAIALGAIVGVSLSRDGGRLLRLARRK</sequence>
<dbReference type="PANTHER" id="PTHR31082:SF4">
    <property type="entry name" value="PHEROMONE-REGULATED MEMBRANE PROTEIN 10"/>
    <property type="match status" value="1"/>
</dbReference>
<name>A0A934SL52_9MICO</name>
<dbReference type="Proteomes" id="UP000636458">
    <property type="component" value="Unassembled WGS sequence"/>
</dbReference>
<dbReference type="EMBL" id="JAEPES010000003">
    <property type="protein sequence ID" value="MBK4347960.1"/>
    <property type="molecule type" value="Genomic_DNA"/>
</dbReference>
<feature type="transmembrane region" description="Helical" evidence="2">
    <location>
        <begin position="344"/>
        <end position="361"/>
    </location>
</feature>
<proteinExistence type="inferred from homology"/>
<dbReference type="RefSeq" id="WP_200555199.1">
    <property type="nucleotide sequence ID" value="NZ_JAEPES010000001.1"/>
</dbReference>
<accession>A0A934SL52</accession>
<evidence type="ECO:0000259" key="3">
    <source>
        <dbReference type="Pfam" id="PF06738"/>
    </source>
</evidence>